<keyword evidence="7 8" id="KW-0472">Membrane</keyword>
<organism evidence="9 10">
    <name type="scientific">Bradyrhizobium lablabi</name>
    <dbReference type="NCBI Taxonomy" id="722472"/>
    <lineage>
        <taxon>Bacteria</taxon>
        <taxon>Pseudomonadati</taxon>
        <taxon>Pseudomonadota</taxon>
        <taxon>Alphaproteobacteria</taxon>
        <taxon>Hyphomicrobiales</taxon>
        <taxon>Nitrobacteraceae</taxon>
        <taxon>Bradyrhizobium</taxon>
    </lineage>
</organism>
<dbReference type="PANTHER" id="PTHR30269">
    <property type="entry name" value="TRANSMEMBRANE PROTEIN YFCA"/>
    <property type="match status" value="1"/>
</dbReference>
<evidence type="ECO:0000313" key="9">
    <source>
        <dbReference type="EMBL" id="SHK24247.1"/>
    </source>
</evidence>
<feature type="transmembrane region" description="Helical" evidence="8">
    <location>
        <begin position="52"/>
        <end position="68"/>
    </location>
</feature>
<sequence length="247" mass="26217">MNVFSMDVFSLDLTTFLIATFAGALVAGLSGFAFGLVAASIWLYILTPLQTATLIVAFGLIVQGYSVWKLRHALDWSKLWPFLAGAVIGVPVGISILGWADPAHVKTGIGVFLVLYSLYALLRPKIASVGGGATVDAGIGFLNGVLGGITGLAGIVVTIWCGLRGWPKDRQRTIFQPVAVATFAMSAVWLGVKGVVSADTIRMFLFGLPVLLAGTWLGMKLYGRLDEATFRRVVLILLLVSGAALIY</sequence>
<dbReference type="EMBL" id="LT670844">
    <property type="protein sequence ID" value="SHK24247.1"/>
    <property type="molecule type" value="Genomic_DNA"/>
</dbReference>
<evidence type="ECO:0000256" key="7">
    <source>
        <dbReference type="ARBA" id="ARBA00023136"/>
    </source>
</evidence>
<keyword evidence="4 8" id="KW-1003">Cell membrane</keyword>
<feature type="transmembrane region" description="Helical" evidence="8">
    <location>
        <begin position="174"/>
        <end position="192"/>
    </location>
</feature>
<evidence type="ECO:0000256" key="8">
    <source>
        <dbReference type="RuleBase" id="RU363041"/>
    </source>
</evidence>
<dbReference type="RefSeq" id="WP_244562289.1">
    <property type="nucleotide sequence ID" value="NZ_LT670844.1"/>
</dbReference>
<comment type="subcellular location">
    <subcellularLocation>
        <location evidence="1 8">Cell membrane</location>
        <topology evidence="1 8">Multi-pass membrane protein</topology>
    </subcellularLocation>
</comment>
<gene>
    <name evidence="9" type="ORF">SAMN05444159_2802</name>
</gene>
<proteinExistence type="inferred from homology"/>
<dbReference type="GO" id="GO:0005886">
    <property type="term" value="C:plasma membrane"/>
    <property type="evidence" value="ECO:0007669"/>
    <property type="project" value="UniProtKB-SubCell"/>
</dbReference>
<feature type="transmembrane region" description="Helical" evidence="8">
    <location>
        <begin position="138"/>
        <end position="162"/>
    </location>
</feature>
<dbReference type="Pfam" id="PF01925">
    <property type="entry name" value="TauE"/>
    <property type="match status" value="1"/>
</dbReference>
<dbReference type="InterPro" id="IPR052017">
    <property type="entry name" value="TSUP"/>
</dbReference>
<feature type="transmembrane region" description="Helical" evidence="8">
    <location>
        <begin position="16"/>
        <end position="45"/>
    </location>
</feature>
<keyword evidence="3" id="KW-0813">Transport</keyword>
<dbReference type="PANTHER" id="PTHR30269:SF37">
    <property type="entry name" value="MEMBRANE TRANSPORTER PROTEIN"/>
    <property type="match status" value="1"/>
</dbReference>
<feature type="transmembrane region" description="Helical" evidence="8">
    <location>
        <begin position="229"/>
        <end position="246"/>
    </location>
</feature>
<dbReference type="InterPro" id="IPR002781">
    <property type="entry name" value="TM_pro_TauE-like"/>
</dbReference>
<keyword evidence="6 8" id="KW-1133">Transmembrane helix</keyword>
<evidence type="ECO:0000256" key="3">
    <source>
        <dbReference type="ARBA" id="ARBA00022448"/>
    </source>
</evidence>
<feature type="transmembrane region" description="Helical" evidence="8">
    <location>
        <begin position="204"/>
        <end position="222"/>
    </location>
</feature>
<evidence type="ECO:0000313" key="10">
    <source>
        <dbReference type="Proteomes" id="UP000189935"/>
    </source>
</evidence>
<evidence type="ECO:0000256" key="5">
    <source>
        <dbReference type="ARBA" id="ARBA00022692"/>
    </source>
</evidence>
<feature type="transmembrane region" description="Helical" evidence="8">
    <location>
        <begin position="80"/>
        <end position="100"/>
    </location>
</feature>
<dbReference type="AlphaFoldDB" id="A0A1M6QW09"/>
<comment type="similarity">
    <text evidence="2 8">Belongs to the 4-toluene sulfonate uptake permease (TSUP) (TC 2.A.102) family.</text>
</comment>
<protein>
    <recommendedName>
        <fullName evidence="8">Probable membrane transporter protein</fullName>
    </recommendedName>
</protein>
<feature type="transmembrane region" description="Helical" evidence="8">
    <location>
        <begin position="107"/>
        <end position="126"/>
    </location>
</feature>
<evidence type="ECO:0000256" key="2">
    <source>
        <dbReference type="ARBA" id="ARBA00009142"/>
    </source>
</evidence>
<name>A0A1M6QW09_9BRAD</name>
<evidence type="ECO:0000256" key="4">
    <source>
        <dbReference type="ARBA" id="ARBA00022475"/>
    </source>
</evidence>
<dbReference type="Proteomes" id="UP000189935">
    <property type="component" value="Chromosome I"/>
</dbReference>
<reference evidence="9 10" key="1">
    <citation type="submission" date="2016-11" db="EMBL/GenBank/DDBJ databases">
        <authorList>
            <person name="Jaros S."/>
            <person name="Januszkiewicz K."/>
            <person name="Wedrychowicz H."/>
        </authorList>
    </citation>
    <scope>NUCLEOTIDE SEQUENCE [LARGE SCALE GENOMIC DNA]</scope>
    <source>
        <strain evidence="9 10">GAS499</strain>
    </source>
</reference>
<accession>A0A1M6QW09</accession>
<evidence type="ECO:0000256" key="1">
    <source>
        <dbReference type="ARBA" id="ARBA00004651"/>
    </source>
</evidence>
<evidence type="ECO:0000256" key="6">
    <source>
        <dbReference type="ARBA" id="ARBA00022989"/>
    </source>
</evidence>
<keyword evidence="5 8" id="KW-0812">Transmembrane</keyword>